<dbReference type="PANTHER" id="PTHR31655:SF3">
    <property type="entry name" value="PROTEIN FAM78A"/>
    <property type="match status" value="1"/>
</dbReference>
<evidence type="ECO:0008006" key="3">
    <source>
        <dbReference type="Google" id="ProtNLM"/>
    </source>
</evidence>
<organism evidence="1 2">
    <name type="scientific">Alosa alosa</name>
    <name type="common">allis shad</name>
    <dbReference type="NCBI Taxonomy" id="278164"/>
    <lineage>
        <taxon>Eukaryota</taxon>
        <taxon>Metazoa</taxon>
        <taxon>Chordata</taxon>
        <taxon>Craniata</taxon>
        <taxon>Vertebrata</taxon>
        <taxon>Euteleostomi</taxon>
        <taxon>Actinopterygii</taxon>
        <taxon>Neopterygii</taxon>
        <taxon>Teleostei</taxon>
        <taxon>Clupei</taxon>
        <taxon>Clupeiformes</taxon>
        <taxon>Clupeoidei</taxon>
        <taxon>Clupeidae</taxon>
        <taxon>Alosa</taxon>
    </lineage>
</organism>
<evidence type="ECO:0000313" key="1">
    <source>
        <dbReference type="EMBL" id="KAG5281571.1"/>
    </source>
</evidence>
<keyword evidence="2" id="KW-1185">Reference proteome</keyword>
<dbReference type="EMBL" id="JADWDJ010000005">
    <property type="protein sequence ID" value="KAG5281571.1"/>
    <property type="molecule type" value="Genomic_DNA"/>
</dbReference>
<sequence length="266" mass="29856">MGCVQSGTCKPPFSDTITVLELNASIDPNPTTVDESSDVVLRYRTPYFRASAQVLVPPVLKKEIWTIGWIQACNQMDFYNHYGNEGLSSWELPALRSGRVPALSDSDGVSYPWYGSTSEIYTVVGPTRRETRLTVSMNDNFHPSVTWSVPIATMGSPAQLTGIRRHQCFTTWLVARHEASGEMTLLRTLRWKVRLRIDVDPQRPLGQRARLLEPLLQDQPLVLPSNEPLPTSALTPPNANHAQMLMWRPSNAPPIMVIPPRYTHTP</sequence>
<dbReference type="AlphaFoldDB" id="A0AAV6H6Z0"/>
<protein>
    <recommendedName>
        <fullName evidence="3">Protein FAM78A</fullName>
    </recommendedName>
</protein>
<dbReference type="InterPro" id="IPR029638">
    <property type="entry name" value="FAM78"/>
</dbReference>
<dbReference type="PANTHER" id="PTHR31655">
    <property type="entry name" value="PROTEIN FAM78A"/>
    <property type="match status" value="1"/>
</dbReference>
<name>A0AAV6H6Z0_9TELE</name>
<comment type="caution">
    <text evidence="1">The sequence shown here is derived from an EMBL/GenBank/DDBJ whole genome shotgun (WGS) entry which is preliminary data.</text>
</comment>
<dbReference type="Proteomes" id="UP000823561">
    <property type="component" value="Chromosome 5"/>
</dbReference>
<proteinExistence type="predicted"/>
<gene>
    <name evidence="1" type="ORF">AALO_G00073830</name>
</gene>
<reference evidence="1" key="1">
    <citation type="submission" date="2020-10" db="EMBL/GenBank/DDBJ databases">
        <title>Chromosome-scale genome assembly of the Allis shad, Alosa alosa.</title>
        <authorList>
            <person name="Margot Z."/>
            <person name="Christophe K."/>
            <person name="Cabau C."/>
            <person name="Louis A."/>
            <person name="Berthelot C."/>
            <person name="Parey E."/>
            <person name="Roest Crollius H."/>
            <person name="Montfort J."/>
            <person name="Robinson-Rechavi M."/>
            <person name="Bucao C."/>
            <person name="Bouchez O."/>
            <person name="Gislard M."/>
            <person name="Lluch J."/>
            <person name="Milhes M."/>
            <person name="Lampietro C."/>
            <person name="Lopez Roques C."/>
            <person name="Donnadieu C."/>
            <person name="Braasch I."/>
            <person name="Desvignes T."/>
            <person name="Postlethwait J."/>
            <person name="Bobe J."/>
            <person name="Guiguen Y."/>
        </authorList>
    </citation>
    <scope>NUCLEOTIDE SEQUENCE</scope>
    <source>
        <strain evidence="1">M-15738</strain>
        <tissue evidence="1">Blood</tissue>
    </source>
</reference>
<accession>A0AAV6H6Z0</accession>
<evidence type="ECO:0000313" key="2">
    <source>
        <dbReference type="Proteomes" id="UP000823561"/>
    </source>
</evidence>